<dbReference type="InterPro" id="IPR023803">
    <property type="entry name" value="Ribosomal_bS16_dom_sf"/>
</dbReference>
<evidence type="ECO:0008006" key="4">
    <source>
        <dbReference type="Google" id="ProtNLM"/>
    </source>
</evidence>
<dbReference type="Gene3D" id="3.30.1320.10">
    <property type="match status" value="1"/>
</dbReference>
<dbReference type="InterPro" id="IPR000307">
    <property type="entry name" value="Ribosomal_bS16"/>
</dbReference>
<keyword evidence="2" id="KW-0687">Ribonucleoprotein</keyword>
<dbReference type="Pfam" id="PF00886">
    <property type="entry name" value="Ribosomal_S16"/>
    <property type="match status" value="1"/>
</dbReference>
<dbReference type="AlphaFoldDB" id="A0A381R5F7"/>
<dbReference type="GO" id="GO:0003735">
    <property type="term" value="F:structural constituent of ribosome"/>
    <property type="evidence" value="ECO:0007669"/>
    <property type="project" value="InterPro"/>
</dbReference>
<feature type="non-terminal residue" evidence="3">
    <location>
        <position position="127"/>
    </location>
</feature>
<dbReference type="PANTHER" id="PTHR12919">
    <property type="entry name" value="30S RIBOSOMAL PROTEIN S16"/>
    <property type="match status" value="1"/>
</dbReference>
<reference evidence="3" key="1">
    <citation type="submission" date="2018-05" db="EMBL/GenBank/DDBJ databases">
        <authorList>
            <person name="Lanie J.A."/>
            <person name="Ng W.-L."/>
            <person name="Kazmierczak K.M."/>
            <person name="Andrzejewski T.M."/>
            <person name="Davidsen T.M."/>
            <person name="Wayne K.J."/>
            <person name="Tettelin H."/>
            <person name="Glass J.I."/>
            <person name="Rusch D."/>
            <person name="Podicherti R."/>
            <person name="Tsui H.-C.T."/>
            <person name="Winkler M.E."/>
        </authorList>
    </citation>
    <scope>NUCLEOTIDE SEQUENCE</scope>
</reference>
<dbReference type="GO" id="GO:0015935">
    <property type="term" value="C:small ribosomal subunit"/>
    <property type="evidence" value="ECO:0007669"/>
    <property type="project" value="TreeGrafter"/>
</dbReference>
<feature type="non-terminal residue" evidence="3">
    <location>
        <position position="1"/>
    </location>
</feature>
<organism evidence="3">
    <name type="scientific">marine metagenome</name>
    <dbReference type="NCBI Taxonomy" id="408172"/>
    <lineage>
        <taxon>unclassified sequences</taxon>
        <taxon>metagenomes</taxon>
        <taxon>ecological metagenomes</taxon>
    </lineage>
</organism>
<name>A0A381R5F7_9ZZZZ</name>
<gene>
    <name evidence="3" type="ORF">METZ01_LOCUS39776</name>
</gene>
<evidence type="ECO:0000313" key="3">
    <source>
        <dbReference type="EMBL" id="SUZ86922.1"/>
    </source>
</evidence>
<evidence type="ECO:0000256" key="2">
    <source>
        <dbReference type="ARBA" id="ARBA00023274"/>
    </source>
</evidence>
<dbReference type="PANTHER" id="PTHR12919:SF20">
    <property type="entry name" value="SMALL RIBOSOMAL SUBUNIT PROTEIN BS16M"/>
    <property type="match status" value="1"/>
</dbReference>
<dbReference type="EMBL" id="UINC01001705">
    <property type="protein sequence ID" value="SUZ86922.1"/>
    <property type="molecule type" value="Genomic_DNA"/>
</dbReference>
<accession>A0A381R5F7</accession>
<dbReference type="NCBIfam" id="TIGR00002">
    <property type="entry name" value="S16"/>
    <property type="match status" value="1"/>
</dbReference>
<dbReference type="SUPFAM" id="SSF54565">
    <property type="entry name" value="Ribosomal protein S16"/>
    <property type="match status" value="1"/>
</dbReference>
<dbReference type="GO" id="GO:0005737">
    <property type="term" value="C:cytoplasm"/>
    <property type="evidence" value="ECO:0007669"/>
    <property type="project" value="UniProtKB-ARBA"/>
</dbReference>
<dbReference type="GO" id="GO:0006412">
    <property type="term" value="P:translation"/>
    <property type="evidence" value="ECO:0007669"/>
    <property type="project" value="InterPro"/>
</dbReference>
<proteinExistence type="predicted"/>
<protein>
    <recommendedName>
        <fullName evidence="4">30S ribosomal protein S16</fullName>
    </recommendedName>
</protein>
<sequence>MGRKKQAHYRIVVADSAAPRDGRFVETLGYYKPLTVPARLVVDLEKADEWIAKGAEQSETMRTLLNKARKGGDDKVAIGEIDPEEAKAAKAVAIEERRKGEAKAREEALAAAAAQEAAATAAAEVEA</sequence>
<keyword evidence="1" id="KW-0689">Ribosomal protein</keyword>
<evidence type="ECO:0000256" key="1">
    <source>
        <dbReference type="ARBA" id="ARBA00022980"/>
    </source>
</evidence>